<accession>A0A5B9PD29</accession>
<feature type="coiled-coil region" evidence="1">
    <location>
        <begin position="280"/>
        <end position="356"/>
    </location>
</feature>
<feature type="coiled-coil region" evidence="1">
    <location>
        <begin position="202"/>
        <end position="250"/>
    </location>
</feature>
<protein>
    <submittedName>
        <fullName evidence="4">NADH dehydrogenase subunit E</fullName>
    </submittedName>
</protein>
<keyword evidence="3" id="KW-0472">Membrane</keyword>
<sequence>MIAPQLDATEWQLAIDASKIRCIGQLGTALRFGEFLHGLQVATWWMTTRGSWVASNRVSLLAKFPDYANSAEGEDPADPIQQEAGQSADPSVRRIHASYAPNILPIKRSPAMNPTELFTYLFLVLSGLVVGYWLFYRDRSHEEATRGKLKKENNDLQRSLQTSQVAFDSLEEKFGRQRGQLNVLQQLCDDWSSSREISERERAQLETDLSAKTSRMSEVEKEYRDEKRQRIALEDKVHKLSQEVLEKKAEVEEQWRGKCSEAESALHKRTVDLESIKVDRKQVSKQLHSANARIAELESEIKSSKSLIETATTNATGLKQEYVSLESGLKATNDQLKQAQAELAKTVSEKEAAIKATADAEKQLAVMDKETETLGEQNSTLRQKVETTQAALTSTQEQLARVTEQRDQAMELEKAAGVVSSGLQKRLDNQESTIHMLRQSQDDALENLKHELKVRTELEAKFDARAEAIRGDAEKMRAEYEAQIEALRSETGDSKVSYEAQLEKARNDAEAARESVEAARKEVETARKDVESARKEAEKVSVQQAAKYEPQLKELRSQLARQAAQYAEHSRDLRNQLAQQRSELEQERNRMTSESQSMASRFSTLETEATTYTQSIVKLDAKREQLQLELDAARKQMQAQLKQDSETIGELQRERNDLRTELEQVHLQIVPLQEQIDSHRAFTTELEMSQSRVVELERSLVQRDQESKRLHAQANELERLRQRYQDARERQEKLQLQLDEMVSRQITRESERSIDQARIHELEAQLKVSLETIEDLRKERALVLATLADQRQSQEPAATVISFTQSLEPQDVSSDDDYDQEYGGRMRRDANRGMVFTEAPASCDDLKRISGIAEVLEKRLNDFGIYTFKQVMDWKPEEIEEFSRLLAFRDRIERDDWQGQARFFYNQKRKSVRAVA</sequence>
<feature type="compositionally biased region" description="Basic and acidic residues" evidence="2">
    <location>
        <begin position="582"/>
        <end position="591"/>
    </location>
</feature>
<proteinExistence type="predicted"/>
<evidence type="ECO:0000313" key="4">
    <source>
        <dbReference type="EMBL" id="QEG20923.1"/>
    </source>
</evidence>
<dbReference type="STRING" id="980251.GCA_001642875_02927"/>
<feature type="transmembrane region" description="Helical" evidence="3">
    <location>
        <begin position="117"/>
        <end position="136"/>
    </location>
</feature>
<dbReference type="PANTHER" id="PTHR43941">
    <property type="entry name" value="STRUCTURAL MAINTENANCE OF CHROMOSOMES PROTEIN 2"/>
    <property type="match status" value="1"/>
</dbReference>
<reference evidence="4 5" key="1">
    <citation type="submission" date="2019-08" db="EMBL/GenBank/DDBJ databases">
        <title>Deep-cultivation of Planctomycetes and their phenomic and genomic characterization uncovers novel biology.</title>
        <authorList>
            <person name="Wiegand S."/>
            <person name="Jogler M."/>
            <person name="Boedeker C."/>
            <person name="Pinto D."/>
            <person name="Vollmers J."/>
            <person name="Rivas-Marin E."/>
            <person name="Kohn T."/>
            <person name="Peeters S.H."/>
            <person name="Heuer A."/>
            <person name="Rast P."/>
            <person name="Oberbeckmann S."/>
            <person name="Bunk B."/>
            <person name="Jeske O."/>
            <person name="Meyerdierks A."/>
            <person name="Storesund J.E."/>
            <person name="Kallscheuer N."/>
            <person name="Luecker S."/>
            <person name="Lage O.M."/>
            <person name="Pohl T."/>
            <person name="Merkel B.J."/>
            <person name="Hornburger P."/>
            <person name="Mueller R.-W."/>
            <person name="Bruemmer F."/>
            <person name="Labrenz M."/>
            <person name="Spormann A.M."/>
            <person name="Op den Camp H."/>
            <person name="Overmann J."/>
            <person name="Amann R."/>
            <person name="Jetten M.S.M."/>
            <person name="Mascher T."/>
            <person name="Medema M.H."/>
            <person name="Devos D.P."/>
            <person name="Kaster A.-K."/>
            <person name="Ovreas L."/>
            <person name="Rohde M."/>
            <person name="Galperin M.Y."/>
            <person name="Jogler C."/>
        </authorList>
    </citation>
    <scope>NUCLEOTIDE SEQUENCE [LARGE SCALE GENOMIC DNA]</scope>
    <source>
        <strain evidence="4 5">FC18</strain>
    </source>
</reference>
<evidence type="ECO:0000256" key="2">
    <source>
        <dbReference type="SAM" id="MobiDB-lite"/>
    </source>
</evidence>
<name>A0A5B9PD29_9BACT</name>
<dbReference type="SUPFAM" id="SSF90257">
    <property type="entry name" value="Myosin rod fragments"/>
    <property type="match status" value="1"/>
</dbReference>
<keyword evidence="1" id="KW-0175">Coiled coil</keyword>
<gene>
    <name evidence="4" type="ORF">MFFC18_07740</name>
</gene>
<feature type="region of interest" description="Disordered" evidence="2">
    <location>
        <begin position="580"/>
        <end position="603"/>
    </location>
</feature>
<dbReference type="KEGG" id="mff:MFFC18_07740"/>
<evidence type="ECO:0000256" key="1">
    <source>
        <dbReference type="SAM" id="Coils"/>
    </source>
</evidence>
<evidence type="ECO:0000256" key="3">
    <source>
        <dbReference type="SAM" id="Phobius"/>
    </source>
</evidence>
<dbReference type="Proteomes" id="UP000322214">
    <property type="component" value="Chromosome"/>
</dbReference>
<dbReference type="PANTHER" id="PTHR43941:SF12">
    <property type="entry name" value="CRESTIN"/>
    <property type="match status" value="1"/>
</dbReference>
<dbReference type="AlphaFoldDB" id="A0A5B9PD29"/>
<keyword evidence="3" id="KW-1133">Transmembrane helix</keyword>
<feature type="coiled-coil region" evidence="1">
    <location>
        <begin position="385"/>
        <end position="412"/>
    </location>
</feature>
<dbReference type="EMBL" id="CP042912">
    <property type="protein sequence ID" value="QEG20923.1"/>
    <property type="molecule type" value="Genomic_DNA"/>
</dbReference>
<keyword evidence="5" id="KW-1185">Reference proteome</keyword>
<keyword evidence="3" id="KW-0812">Transmembrane</keyword>
<organism evidence="4 5">
    <name type="scientific">Mariniblastus fucicola</name>
    <dbReference type="NCBI Taxonomy" id="980251"/>
    <lineage>
        <taxon>Bacteria</taxon>
        <taxon>Pseudomonadati</taxon>
        <taxon>Planctomycetota</taxon>
        <taxon>Planctomycetia</taxon>
        <taxon>Pirellulales</taxon>
        <taxon>Pirellulaceae</taxon>
        <taxon>Mariniblastus</taxon>
    </lineage>
</organism>
<evidence type="ECO:0000313" key="5">
    <source>
        <dbReference type="Proteomes" id="UP000322214"/>
    </source>
</evidence>
<feature type="coiled-coil region" evidence="1">
    <location>
        <begin position="703"/>
        <end position="779"/>
    </location>
</feature>
<feature type="compositionally biased region" description="Polar residues" evidence="2">
    <location>
        <begin position="592"/>
        <end position="603"/>
    </location>
</feature>